<dbReference type="RefSeq" id="WP_188499252.1">
    <property type="nucleotide sequence ID" value="NZ_BMFV01000052.1"/>
</dbReference>
<keyword evidence="1" id="KW-0677">Repeat</keyword>
<dbReference type="PROSITE" id="PS50893">
    <property type="entry name" value="ABC_TRANSPORTER_2"/>
    <property type="match status" value="2"/>
</dbReference>
<gene>
    <name evidence="6" type="primary">yfmR</name>
    <name evidence="6" type="ORF">GCM10007096_41030</name>
</gene>
<feature type="coiled-coil region" evidence="4">
    <location>
        <begin position="516"/>
        <end position="635"/>
    </location>
</feature>
<dbReference type="Pfam" id="PF00005">
    <property type="entry name" value="ABC_tran"/>
    <property type="match status" value="2"/>
</dbReference>
<proteinExistence type="predicted"/>
<evidence type="ECO:0000313" key="7">
    <source>
        <dbReference type="Proteomes" id="UP000656813"/>
    </source>
</evidence>
<dbReference type="Pfam" id="PF16326">
    <property type="entry name" value="ABC_tran_CTD"/>
    <property type="match status" value="1"/>
</dbReference>
<dbReference type="PANTHER" id="PTHR42855">
    <property type="entry name" value="ABC TRANSPORTER ATP-BINDING SUBUNIT"/>
    <property type="match status" value="1"/>
</dbReference>
<dbReference type="InterPro" id="IPR032781">
    <property type="entry name" value="ABC_tran_Xtn"/>
</dbReference>
<dbReference type="GO" id="GO:0016887">
    <property type="term" value="F:ATP hydrolysis activity"/>
    <property type="evidence" value="ECO:0007669"/>
    <property type="project" value="InterPro"/>
</dbReference>
<dbReference type="InterPro" id="IPR003593">
    <property type="entry name" value="AAA+_ATPase"/>
</dbReference>
<evidence type="ECO:0000256" key="1">
    <source>
        <dbReference type="ARBA" id="ARBA00022737"/>
    </source>
</evidence>
<keyword evidence="2" id="KW-0547">Nucleotide-binding</keyword>
<dbReference type="InterPro" id="IPR027417">
    <property type="entry name" value="P-loop_NTPase"/>
</dbReference>
<evidence type="ECO:0000256" key="2">
    <source>
        <dbReference type="ARBA" id="ARBA00022741"/>
    </source>
</evidence>
<dbReference type="Pfam" id="PF12848">
    <property type="entry name" value="ABC_tran_Xtn"/>
    <property type="match status" value="1"/>
</dbReference>
<organism evidence="6 7">
    <name type="scientific">Pullulanibacillus pueri</name>
    <dbReference type="NCBI Taxonomy" id="1437324"/>
    <lineage>
        <taxon>Bacteria</taxon>
        <taxon>Bacillati</taxon>
        <taxon>Bacillota</taxon>
        <taxon>Bacilli</taxon>
        <taxon>Bacillales</taxon>
        <taxon>Sporolactobacillaceae</taxon>
        <taxon>Pullulanibacillus</taxon>
    </lineage>
</organism>
<dbReference type="FunFam" id="3.40.50.300:FF:000309">
    <property type="entry name" value="ABC transporter ATP-binding protein"/>
    <property type="match status" value="1"/>
</dbReference>
<dbReference type="Gene3D" id="3.40.50.300">
    <property type="entry name" value="P-loop containing nucleotide triphosphate hydrolases"/>
    <property type="match status" value="2"/>
</dbReference>
<comment type="caution">
    <text evidence="6">The sequence shown here is derived from an EMBL/GenBank/DDBJ whole genome shotgun (WGS) entry which is preliminary data.</text>
</comment>
<dbReference type="SMART" id="SM00382">
    <property type="entry name" value="AAA"/>
    <property type="match status" value="2"/>
</dbReference>
<keyword evidence="3 6" id="KW-0067">ATP-binding</keyword>
<dbReference type="InterPro" id="IPR032524">
    <property type="entry name" value="ABC_tran_C"/>
</dbReference>
<dbReference type="PROSITE" id="PS00211">
    <property type="entry name" value="ABC_TRANSPORTER_1"/>
    <property type="match status" value="1"/>
</dbReference>
<evidence type="ECO:0000256" key="4">
    <source>
        <dbReference type="SAM" id="Coils"/>
    </source>
</evidence>
<dbReference type="InterPro" id="IPR003439">
    <property type="entry name" value="ABC_transporter-like_ATP-bd"/>
</dbReference>
<dbReference type="PANTHER" id="PTHR42855:SF1">
    <property type="entry name" value="ABC TRANSPORTER DOMAIN-CONTAINING PROTEIN"/>
    <property type="match status" value="1"/>
</dbReference>
<dbReference type="Proteomes" id="UP000656813">
    <property type="component" value="Unassembled WGS sequence"/>
</dbReference>
<dbReference type="FunFam" id="3.40.50.300:FF:000011">
    <property type="entry name" value="Putative ABC transporter ATP-binding component"/>
    <property type="match status" value="1"/>
</dbReference>
<name>A0A8J2ZZY7_9BACL</name>
<dbReference type="Gene3D" id="1.10.287.380">
    <property type="entry name" value="Valyl-tRNA synthetase, C-terminal domain"/>
    <property type="match status" value="1"/>
</dbReference>
<dbReference type="InterPro" id="IPR017871">
    <property type="entry name" value="ABC_transporter-like_CS"/>
</dbReference>
<dbReference type="GO" id="GO:0003677">
    <property type="term" value="F:DNA binding"/>
    <property type="evidence" value="ECO:0007669"/>
    <property type="project" value="InterPro"/>
</dbReference>
<reference evidence="6" key="2">
    <citation type="submission" date="2020-09" db="EMBL/GenBank/DDBJ databases">
        <authorList>
            <person name="Sun Q."/>
            <person name="Zhou Y."/>
        </authorList>
    </citation>
    <scope>NUCLEOTIDE SEQUENCE</scope>
    <source>
        <strain evidence="6">CGMCC 1.12777</strain>
    </source>
</reference>
<dbReference type="AlphaFoldDB" id="A0A8J2ZZY7"/>
<dbReference type="InterPro" id="IPR037118">
    <property type="entry name" value="Val-tRNA_synth_C_sf"/>
</dbReference>
<dbReference type="EMBL" id="BMFV01000052">
    <property type="protein sequence ID" value="GGH88515.1"/>
    <property type="molecule type" value="Genomic_DNA"/>
</dbReference>
<keyword evidence="7" id="KW-1185">Reference proteome</keyword>
<evidence type="ECO:0000256" key="3">
    <source>
        <dbReference type="ARBA" id="ARBA00022840"/>
    </source>
</evidence>
<dbReference type="CDD" id="cd03221">
    <property type="entry name" value="ABCF_EF-3"/>
    <property type="match status" value="2"/>
</dbReference>
<reference evidence="6" key="1">
    <citation type="journal article" date="2014" name="Int. J. Syst. Evol. Microbiol.">
        <title>Complete genome sequence of Corynebacterium casei LMG S-19264T (=DSM 44701T), isolated from a smear-ripened cheese.</title>
        <authorList>
            <consortium name="US DOE Joint Genome Institute (JGI-PGF)"/>
            <person name="Walter F."/>
            <person name="Albersmeier A."/>
            <person name="Kalinowski J."/>
            <person name="Ruckert C."/>
        </authorList>
    </citation>
    <scope>NUCLEOTIDE SEQUENCE</scope>
    <source>
        <strain evidence="6">CGMCC 1.12777</strain>
    </source>
</reference>
<feature type="domain" description="ABC transporter" evidence="5">
    <location>
        <begin position="4"/>
        <end position="255"/>
    </location>
</feature>
<evidence type="ECO:0000313" key="6">
    <source>
        <dbReference type="EMBL" id="GGH88515.1"/>
    </source>
</evidence>
<accession>A0A8J2ZZY7</accession>
<dbReference type="SUPFAM" id="SSF52540">
    <property type="entry name" value="P-loop containing nucleoside triphosphate hydrolases"/>
    <property type="match status" value="2"/>
</dbReference>
<dbReference type="GO" id="GO:0005524">
    <property type="term" value="F:ATP binding"/>
    <property type="evidence" value="ECO:0007669"/>
    <property type="project" value="UniProtKB-KW"/>
</dbReference>
<evidence type="ECO:0000259" key="5">
    <source>
        <dbReference type="PROSITE" id="PS50893"/>
    </source>
</evidence>
<feature type="domain" description="ABC transporter" evidence="5">
    <location>
        <begin position="319"/>
        <end position="539"/>
    </location>
</feature>
<keyword evidence="4" id="KW-0175">Coiled coil</keyword>
<protein>
    <submittedName>
        <fullName evidence="6">Putative ABC transporter ATP-binding protein YfmR</fullName>
    </submittedName>
</protein>
<dbReference type="InterPro" id="IPR051309">
    <property type="entry name" value="ABCF_ATPase"/>
</dbReference>
<sequence>MSLLIAENIYKTYGEKTLFDHISFTIEEKERIGLIGVNGTGKSSLLKIIADLDRPEEGRLLHAKHFHIEYLSQSPRFEEDLTVLEQIYYGESELMRLLKRYEEILVALEEHPDNQGLQDKFFNIQQEMDAKNAWEASTLAKTILTRLGIRDYHQQVQQLSGGQRKRVAIAKALIQPADLLILDEPTNHLDNDTIEWLEVYLSQYPGALLLVTHDRYFLNRVVNKIYELDKGQLYEYEGNYEIFLEKKAEREELEVQDERKRQNHLRRELSWIRRGAKARSTKQKARIDRFNDLKNQKKDLSKGQIDIQTGAARLGDQVLELTNVSKAFAGRPLIKAFDYLVVPGERLGIVGPNGSGKSTLLNMMAGRITPDSGRIDVGQTVQIGYYKQSDVDIDGDLRVLDYIKERAEGIQTEEGQWVTAEQMLERFLFPRSMQRTYVRRLSGGEQRRLYLLKVLMAEPNVILLDEPTNDLDTATLAILEDYLDHFPGVVITVSHDRYFLDRVVDRLLVFAGDGKISRYEGNYSEYIEQVKQQSQKSEAAVGKVKAEEQKAQRQERAPRLKLSFKEQKEWDEIEDKIAQLEEKQTHLAAEIASAGSDIGRVQDLYKEQEQVDKALEDAMERWTELSIKIEAIEEQKKSKA</sequence>